<dbReference type="PANTHER" id="PTHR39953:SF1">
    <property type="entry name" value="RE54151P"/>
    <property type="match status" value="1"/>
</dbReference>
<sequence>IKLDTDKCIEEASCTCPRGQLVCHHMAALSIFGYHNISVTDITCTWKSRKPHTNAVQTIDELYSTKPHTSTNGMLSEENILKFKSNLGKLQNAVGFTCLLRSDQAYSEIVADVESIVFSQEFLEVDDKRMFLENALLVTEEVIKEISNKTVGQTSNENWLIIRTT</sequence>
<name>A0ABD2NSN4_9CUCU</name>
<evidence type="ECO:0008006" key="3">
    <source>
        <dbReference type="Google" id="ProtNLM"/>
    </source>
</evidence>
<dbReference type="EMBL" id="JABFTP020000144">
    <property type="protein sequence ID" value="KAL3281737.1"/>
    <property type="molecule type" value="Genomic_DNA"/>
</dbReference>
<evidence type="ECO:0000313" key="1">
    <source>
        <dbReference type="EMBL" id="KAL3281737.1"/>
    </source>
</evidence>
<organism evidence="1 2">
    <name type="scientific">Cryptolaemus montrouzieri</name>
    <dbReference type="NCBI Taxonomy" id="559131"/>
    <lineage>
        <taxon>Eukaryota</taxon>
        <taxon>Metazoa</taxon>
        <taxon>Ecdysozoa</taxon>
        <taxon>Arthropoda</taxon>
        <taxon>Hexapoda</taxon>
        <taxon>Insecta</taxon>
        <taxon>Pterygota</taxon>
        <taxon>Neoptera</taxon>
        <taxon>Endopterygota</taxon>
        <taxon>Coleoptera</taxon>
        <taxon>Polyphaga</taxon>
        <taxon>Cucujiformia</taxon>
        <taxon>Coccinelloidea</taxon>
        <taxon>Coccinellidae</taxon>
        <taxon>Scymninae</taxon>
        <taxon>Scymnini</taxon>
        <taxon>Cryptolaemus</taxon>
    </lineage>
</organism>
<proteinExistence type="predicted"/>
<keyword evidence="2" id="KW-1185">Reference proteome</keyword>
<dbReference type="AlphaFoldDB" id="A0ABD2NSN4"/>
<gene>
    <name evidence="1" type="ORF">HHI36_004941</name>
</gene>
<comment type="caution">
    <text evidence="1">The sequence shown here is derived from an EMBL/GenBank/DDBJ whole genome shotgun (WGS) entry which is preliminary data.</text>
</comment>
<feature type="non-terminal residue" evidence="1">
    <location>
        <position position="165"/>
    </location>
</feature>
<accession>A0ABD2NSN4</accession>
<evidence type="ECO:0000313" key="2">
    <source>
        <dbReference type="Proteomes" id="UP001516400"/>
    </source>
</evidence>
<protein>
    <recommendedName>
        <fullName evidence="3">SWIM-type domain-containing protein</fullName>
    </recommendedName>
</protein>
<dbReference type="Proteomes" id="UP001516400">
    <property type="component" value="Unassembled WGS sequence"/>
</dbReference>
<feature type="non-terminal residue" evidence="1">
    <location>
        <position position="1"/>
    </location>
</feature>
<reference evidence="1 2" key="1">
    <citation type="journal article" date="2021" name="BMC Biol.">
        <title>Horizontally acquired antibacterial genes associated with adaptive radiation of ladybird beetles.</title>
        <authorList>
            <person name="Li H.S."/>
            <person name="Tang X.F."/>
            <person name="Huang Y.H."/>
            <person name="Xu Z.Y."/>
            <person name="Chen M.L."/>
            <person name="Du X.Y."/>
            <person name="Qiu B.Y."/>
            <person name="Chen P.T."/>
            <person name="Zhang W."/>
            <person name="Slipinski A."/>
            <person name="Escalona H.E."/>
            <person name="Waterhouse R.M."/>
            <person name="Zwick A."/>
            <person name="Pang H."/>
        </authorList>
    </citation>
    <scope>NUCLEOTIDE SEQUENCE [LARGE SCALE GENOMIC DNA]</scope>
    <source>
        <strain evidence="1">SYSU2018</strain>
    </source>
</reference>
<dbReference type="PANTHER" id="PTHR39953">
    <property type="entry name" value="RE54151P"/>
    <property type="match status" value="1"/>
</dbReference>